<keyword evidence="2 5" id="KW-0812">Transmembrane</keyword>
<proteinExistence type="inferred from homology"/>
<keyword evidence="5" id="KW-0999">Mitochondrion inner membrane</keyword>
<protein>
    <recommendedName>
        <fullName evidence="5">SURF1-like protein</fullName>
    </recommendedName>
</protein>
<evidence type="ECO:0000256" key="5">
    <source>
        <dbReference type="RuleBase" id="RU363076"/>
    </source>
</evidence>
<sequence length="292" mass="34328">MQNKMLTTSLLKRMSGEQRSTVLNGAIYAFGFTGLISYFNYREYIKKEFYRSEAHHRFSLKSTNCTPWKQMFFTWWRMPDEEWTVYHRFRPYFVIGQLDFSKEVLIPRERVVNGQTVQGFEVVNPLYCYEGGHTSFKGIAEGKDLVKLDRAAIIVNRGWVPAEYKDKRARPSETNQKQLVKVTGTWRKGKDIHDYKVPNNPDNNEWNNMALEDIGIFWDLVNWDEAKFYYFQAINNAHQDENLTNGPVQPLSNDEIITEHYKWKWDDQTNKHLYRLFGSASAASLAIAFMAV</sequence>
<comment type="similarity">
    <text evidence="5">Belongs to the SURF1 family.</text>
</comment>
<keyword evidence="5" id="KW-0496">Mitochondrion</keyword>
<dbReference type="GO" id="GO:0005743">
    <property type="term" value="C:mitochondrial inner membrane"/>
    <property type="evidence" value="ECO:0007669"/>
    <property type="project" value="UniProtKB-SubCell"/>
</dbReference>
<keyword evidence="3 5" id="KW-1133">Transmembrane helix</keyword>
<dbReference type="AlphaFoldDB" id="A0A7S3RNU9"/>
<organism evidence="6">
    <name type="scientific">Strombidinopsis acuminata</name>
    <dbReference type="NCBI Taxonomy" id="141414"/>
    <lineage>
        <taxon>Eukaryota</taxon>
        <taxon>Sar</taxon>
        <taxon>Alveolata</taxon>
        <taxon>Ciliophora</taxon>
        <taxon>Intramacronucleata</taxon>
        <taxon>Spirotrichea</taxon>
        <taxon>Choreotrichia</taxon>
        <taxon>Choreotrichida</taxon>
        <taxon>Strombidinopsidae</taxon>
        <taxon>Strombidinopsis</taxon>
    </lineage>
</organism>
<comment type="function">
    <text evidence="5">Probably involved in the biogenesis of the COX complex.</text>
</comment>
<evidence type="ECO:0000313" key="6">
    <source>
        <dbReference type="EMBL" id="CAE0530199.1"/>
    </source>
</evidence>
<evidence type="ECO:0000256" key="1">
    <source>
        <dbReference type="ARBA" id="ARBA00004370"/>
    </source>
</evidence>
<feature type="transmembrane region" description="Helical" evidence="5">
    <location>
        <begin position="20"/>
        <end position="41"/>
    </location>
</feature>
<comment type="subcellular location">
    <subcellularLocation>
        <location evidence="1">Membrane</location>
    </subcellularLocation>
    <subcellularLocation>
        <location evidence="5">Mitochondrion inner membrane</location>
        <topology evidence="5">Multi-pass membrane protein</topology>
    </subcellularLocation>
</comment>
<reference evidence="6" key="1">
    <citation type="submission" date="2021-01" db="EMBL/GenBank/DDBJ databases">
        <authorList>
            <person name="Corre E."/>
            <person name="Pelletier E."/>
            <person name="Niang G."/>
            <person name="Scheremetjew M."/>
            <person name="Finn R."/>
            <person name="Kale V."/>
            <person name="Holt S."/>
            <person name="Cochrane G."/>
            <person name="Meng A."/>
            <person name="Brown T."/>
            <person name="Cohen L."/>
        </authorList>
    </citation>
    <scope>NUCLEOTIDE SEQUENCE</scope>
    <source>
        <strain evidence="6">SPMC142</strain>
    </source>
</reference>
<dbReference type="PANTHER" id="PTHR23427:SF2">
    <property type="entry name" value="SURFEIT LOCUS PROTEIN 1"/>
    <property type="match status" value="1"/>
</dbReference>
<name>A0A7S3RNU9_9SPIT</name>
<dbReference type="EMBL" id="HBIQ01017108">
    <property type="protein sequence ID" value="CAE0530199.1"/>
    <property type="molecule type" value="Transcribed_RNA"/>
</dbReference>
<comment type="caution">
    <text evidence="5">Lacks conserved residue(s) required for the propagation of feature annotation.</text>
</comment>
<accession>A0A7S3RNU9</accession>
<keyword evidence="4 5" id="KW-0472">Membrane</keyword>
<gene>
    <name evidence="6" type="ORF">SACU0126_LOCUS5614</name>
</gene>
<dbReference type="InterPro" id="IPR045214">
    <property type="entry name" value="Surf1/Surf4"/>
</dbReference>
<evidence type="ECO:0000256" key="3">
    <source>
        <dbReference type="ARBA" id="ARBA00022989"/>
    </source>
</evidence>
<evidence type="ECO:0000256" key="2">
    <source>
        <dbReference type="ARBA" id="ARBA00022692"/>
    </source>
</evidence>
<dbReference type="Pfam" id="PF02104">
    <property type="entry name" value="SURF1"/>
    <property type="match status" value="1"/>
</dbReference>
<dbReference type="PANTHER" id="PTHR23427">
    <property type="entry name" value="SURFEIT LOCUS PROTEIN"/>
    <property type="match status" value="1"/>
</dbReference>
<dbReference type="InterPro" id="IPR002994">
    <property type="entry name" value="Surf1/Shy1"/>
</dbReference>
<evidence type="ECO:0000256" key="4">
    <source>
        <dbReference type="ARBA" id="ARBA00023136"/>
    </source>
</evidence>